<evidence type="ECO:0000313" key="2">
    <source>
        <dbReference type="Proteomes" id="UP001634747"/>
    </source>
</evidence>
<accession>A0ABW9KM67</accession>
<organism evidence="1 2">
    <name type="scientific">Terriglobus aquaticus</name>
    <dbReference type="NCBI Taxonomy" id="940139"/>
    <lineage>
        <taxon>Bacteria</taxon>
        <taxon>Pseudomonadati</taxon>
        <taxon>Acidobacteriota</taxon>
        <taxon>Terriglobia</taxon>
        <taxon>Terriglobales</taxon>
        <taxon>Acidobacteriaceae</taxon>
        <taxon>Terriglobus</taxon>
    </lineage>
</organism>
<name>A0ABW9KM67_9BACT</name>
<keyword evidence="2" id="KW-1185">Reference proteome</keyword>
<dbReference type="Proteomes" id="UP001634747">
    <property type="component" value="Unassembled WGS sequence"/>
</dbReference>
<sequence>MAVEVADPSLLLSLTVLVVPYRKSIPLTRIARYCAGYFVSGDDYGDYILHLNDAGGTGPCGRLSQKFSATYSVLTNTTTYTLFLSELPNDPNPVAGGGCDINPGLSTLDRANKRLQERSRVCR</sequence>
<gene>
    <name evidence="1" type="ORF">ACK2TP_07935</name>
</gene>
<comment type="caution">
    <text evidence="1">The sequence shown here is derived from an EMBL/GenBank/DDBJ whole genome shotgun (WGS) entry which is preliminary data.</text>
</comment>
<protein>
    <submittedName>
        <fullName evidence="1">Uncharacterized protein</fullName>
    </submittedName>
</protein>
<dbReference type="RefSeq" id="WP_263412791.1">
    <property type="nucleotide sequence ID" value="NZ_BAABBH010000001.1"/>
</dbReference>
<proteinExistence type="predicted"/>
<dbReference type="EMBL" id="JBJYXY010000001">
    <property type="protein sequence ID" value="MFN2975690.1"/>
    <property type="molecule type" value="Genomic_DNA"/>
</dbReference>
<reference evidence="1 2" key="1">
    <citation type="submission" date="2024-12" db="EMBL/GenBank/DDBJ databases">
        <authorList>
            <person name="Lee Y."/>
        </authorList>
    </citation>
    <scope>NUCLEOTIDE SEQUENCE [LARGE SCALE GENOMIC DNA]</scope>
    <source>
        <strain evidence="1 2">03SUJ4</strain>
    </source>
</reference>
<evidence type="ECO:0000313" key="1">
    <source>
        <dbReference type="EMBL" id="MFN2975690.1"/>
    </source>
</evidence>